<organism evidence="1 2">
    <name type="scientific">Paenibacillus polymyxa</name>
    <name type="common">Bacillus polymyxa</name>
    <dbReference type="NCBI Taxonomy" id="1406"/>
    <lineage>
        <taxon>Bacteria</taxon>
        <taxon>Bacillati</taxon>
        <taxon>Bacillota</taxon>
        <taxon>Bacilli</taxon>
        <taxon>Bacillales</taxon>
        <taxon>Paenibacillaceae</taxon>
        <taxon>Paenibacillus</taxon>
    </lineage>
</organism>
<name>A0A378Y1V2_PAEPO</name>
<reference evidence="1 2" key="1">
    <citation type="submission" date="2018-06" db="EMBL/GenBank/DDBJ databases">
        <authorList>
            <consortium name="Pathogen Informatics"/>
            <person name="Doyle S."/>
        </authorList>
    </citation>
    <scope>NUCLEOTIDE SEQUENCE [LARGE SCALE GENOMIC DNA]</scope>
    <source>
        <strain evidence="1 2">NCTC10343</strain>
    </source>
</reference>
<accession>A0A378Y1V2</accession>
<protein>
    <submittedName>
        <fullName evidence="1">Uncharacterized protein</fullName>
    </submittedName>
</protein>
<dbReference type="RefSeq" id="WP_029515085.1">
    <property type="nucleotide sequence ID" value="NZ_CP036496.1"/>
</dbReference>
<dbReference type="EMBL" id="UGSC01000001">
    <property type="protein sequence ID" value="SUA70339.1"/>
    <property type="molecule type" value="Genomic_DNA"/>
</dbReference>
<proteinExistence type="predicted"/>
<dbReference type="GeneID" id="93346563"/>
<gene>
    <name evidence="1" type="ORF">NCTC10343_03210</name>
</gene>
<dbReference type="AlphaFoldDB" id="A0A378Y1V2"/>
<evidence type="ECO:0000313" key="1">
    <source>
        <dbReference type="EMBL" id="SUA70339.1"/>
    </source>
</evidence>
<sequence>MTNRQFYTMKFKSSRLKEFDYDINLSFEEAKSFGEIIALADNQFLRSIRDIKSKKVDIKKLEELYDERNALRKSNSQSNLKKIKQIQSKIYDMMFIPEYITIEIEHTSHYDYLFQNGLLLNGKKYVRLSSSAGQARASTVVFCEEKMKIKLCEVLNNGRNPDVKLAPSKFNAYFGLAGSATKIVSTPRFCVVPDYHSETNMFYNYATETALDKDDTIEVKELAQLFNRFDGQGLISYEMAAKWAGDLGLDYVPAQWCIRQNYIKGMLCTFDIHKFCESENNGNYIVKSLYKDVSGNDIFIDVKNIDVILSESQFKLWDSFPSLEYYQNNCEKNNLKWGVSLYTPKETKDILRMNYQFLQTLNLSKQDIEDICEKFVNWVSGISSDNIYYTLLFLLGMNPTESKINKFLVGSDKYWIKSLILNHSLINDDFIKKKIHEMIKTKIKNACLGEIIVDGNFQTLVSDPYAMMQHVCGLEVTGLLKKNEYYSNYWNEKRVKTVDSMRAPLTYRSEHLKLKLVDNNNLNDWYKHCYTGVIVNVFGKETVNWAGSDWDYDQIATTSNETILNSVYEDELPITYDPPKPTKINFIDFDLYQSDKFSFGSQIGSITNKSTSAYALLPMFDVGSAEYELTMNRLKMCTKLQSAQIDKAKIGRNVKGIPKNWTTYQKIDNEDSPELKEEKELLNRSLLDKHPYFFIYLYRDTKKKYKKYVEGKNLECQHKLDLTLKDLINKPRKNTDERNFLKEYYKQSPVIESDCVMNNVCKYIESIDFSIKEKIHTYDLEVKNHLKSDKVHWNELTFKKVARNIKRYNRKVSDSGNLNMHSVGMNNKYDSYTDNQRSIQLDYLKDIMDDICTNHEELVNYLIELAYSDKPKMKKNLLWELYGNILFNNVKRKSKNIVYFPFPSAHGNIEYLNKKYELREVNLD</sequence>
<dbReference type="Proteomes" id="UP000254400">
    <property type="component" value="Unassembled WGS sequence"/>
</dbReference>
<evidence type="ECO:0000313" key="2">
    <source>
        <dbReference type="Proteomes" id="UP000254400"/>
    </source>
</evidence>